<dbReference type="AlphaFoldDB" id="A0A383AZM6"/>
<reference evidence="1" key="1">
    <citation type="submission" date="2018-05" db="EMBL/GenBank/DDBJ databases">
        <authorList>
            <person name="Lanie J.A."/>
            <person name="Ng W.-L."/>
            <person name="Kazmierczak K.M."/>
            <person name="Andrzejewski T.M."/>
            <person name="Davidsen T.M."/>
            <person name="Wayne K.J."/>
            <person name="Tettelin H."/>
            <person name="Glass J.I."/>
            <person name="Rusch D."/>
            <person name="Podicherti R."/>
            <person name="Tsui H.-C.T."/>
            <person name="Winkler M.E."/>
        </authorList>
    </citation>
    <scope>NUCLEOTIDE SEQUENCE</scope>
</reference>
<feature type="non-terminal residue" evidence="1">
    <location>
        <position position="248"/>
    </location>
</feature>
<proteinExistence type="predicted"/>
<name>A0A383AZM6_9ZZZZ</name>
<dbReference type="EMBL" id="UINC01196380">
    <property type="protein sequence ID" value="SVE13366.1"/>
    <property type="molecule type" value="Genomic_DNA"/>
</dbReference>
<feature type="non-terminal residue" evidence="1">
    <location>
        <position position="1"/>
    </location>
</feature>
<organism evidence="1">
    <name type="scientific">marine metagenome</name>
    <dbReference type="NCBI Taxonomy" id="408172"/>
    <lineage>
        <taxon>unclassified sequences</taxon>
        <taxon>metagenomes</taxon>
        <taxon>ecological metagenomes</taxon>
    </lineage>
</organism>
<sequence>NEKRVSQSSEEILVEVEIDMRYQSNIQKNWNAIAKELGYSNVKKMIETHKNHENWDRYKKFFNKPVKFDKGKFLSKKIDQRSMDPLLISEIAISLISRYFAEVIPIPPDGVSNDACIYNVQVNRTEDTLITTLTGKDLNTYGESKKTGVDGIQQSMLRALFRMLETKRKEICDEHGSVLNKECALLLAEAEIETSECWLGISTDMENQTDVPDKKLVAEIATSLISQYLVEVMYFEKSKFEKMFGEDE</sequence>
<protein>
    <submittedName>
        <fullName evidence="1">Uncharacterized protein</fullName>
    </submittedName>
</protein>
<gene>
    <name evidence="1" type="ORF">METZ01_LOCUS466220</name>
</gene>
<evidence type="ECO:0000313" key="1">
    <source>
        <dbReference type="EMBL" id="SVE13366.1"/>
    </source>
</evidence>
<accession>A0A383AZM6</accession>